<evidence type="ECO:0000259" key="3">
    <source>
        <dbReference type="PROSITE" id="PS50157"/>
    </source>
</evidence>
<dbReference type="Pfam" id="PF00096">
    <property type="entry name" value="zf-C2H2"/>
    <property type="match status" value="1"/>
</dbReference>
<proteinExistence type="predicted"/>
<name>A0A1J9Q293_9EURO</name>
<dbReference type="SMART" id="SM00355">
    <property type="entry name" value="ZnF_C2H2"/>
    <property type="match status" value="2"/>
</dbReference>
<feature type="coiled-coil region" evidence="2">
    <location>
        <begin position="190"/>
        <end position="224"/>
    </location>
</feature>
<keyword evidence="5" id="KW-1185">Reference proteome</keyword>
<dbReference type="Gene3D" id="3.30.160.60">
    <property type="entry name" value="Classic Zinc Finger"/>
    <property type="match status" value="2"/>
</dbReference>
<sequence length="225" mass="25441">MLKALFPFTSAGILQDISPAQHSQNIDYALTATPDARELEAVGGSHQNLLLPTAKLEKSPNNADDSPQQAAERERISVLCAEQGCGRTFSDRACLLRHRREVHKISSRFKTPGTYSCPVPKCPRHTKPFARLWNLQNHLKIHGKSGERLREQLITLSSDYVNRHKPRLNDDELSDIGSSIVDISAARQPLQSLQTKLSCLLEERRELDEKIRALRNARRIMEDMN</sequence>
<keyword evidence="1" id="KW-0863">Zinc-finger</keyword>
<evidence type="ECO:0000256" key="1">
    <source>
        <dbReference type="PROSITE-ProRule" id="PRU00042"/>
    </source>
</evidence>
<feature type="domain" description="C2H2-type" evidence="3">
    <location>
        <begin position="78"/>
        <end position="103"/>
    </location>
</feature>
<dbReference type="PROSITE" id="PS50157">
    <property type="entry name" value="ZINC_FINGER_C2H2_2"/>
    <property type="match status" value="1"/>
</dbReference>
<protein>
    <recommendedName>
        <fullName evidence="3">C2H2-type domain-containing protein</fullName>
    </recommendedName>
</protein>
<reference evidence="4 5" key="1">
    <citation type="submission" date="2015-07" db="EMBL/GenBank/DDBJ databases">
        <title>Emmonsia species relationships and genome sequence.</title>
        <authorList>
            <consortium name="The Broad Institute Genomics Platform"/>
            <person name="Cuomo C.A."/>
            <person name="Munoz J.F."/>
            <person name="Imamovic A."/>
            <person name="Priest M.E."/>
            <person name="Young S."/>
            <person name="Clay O.K."/>
            <person name="McEwen J.G."/>
        </authorList>
    </citation>
    <scope>NUCLEOTIDE SEQUENCE [LARGE SCALE GENOMIC DNA]</scope>
    <source>
        <strain evidence="4 5">UAMH 9510</strain>
    </source>
</reference>
<dbReference type="PROSITE" id="PS00028">
    <property type="entry name" value="ZINC_FINGER_C2H2_1"/>
    <property type="match status" value="1"/>
</dbReference>
<keyword evidence="1" id="KW-0479">Metal-binding</keyword>
<gene>
    <name evidence="4" type="ORF">AJ78_08579</name>
</gene>
<dbReference type="EMBL" id="LGRN01000819">
    <property type="protein sequence ID" value="OJD10391.1"/>
    <property type="molecule type" value="Genomic_DNA"/>
</dbReference>
<dbReference type="Proteomes" id="UP000182235">
    <property type="component" value="Unassembled WGS sequence"/>
</dbReference>
<dbReference type="InterPro" id="IPR013087">
    <property type="entry name" value="Znf_C2H2_type"/>
</dbReference>
<dbReference type="VEuPathDB" id="FungiDB:AJ78_08579"/>
<evidence type="ECO:0000313" key="4">
    <source>
        <dbReference type="EMBL" id="OJD10391.1"/>
    </source>
</evidence>
<comment type="caution">
    <text evidence="4">The sequence shown here is derived from an EMBL/GenBank/DDBJ whole genome shotgun (WGS) entry which is preliminary data.</text>
</comment>
<keyword evidence="1" id="KW-0862">Zinc</keyword>
<evidence type="ECO:0000313" key="5">
    <source>
        <dbReference type="Proteomes" id="UP000182235"/>
    </source>
</evidence>
<organism evidence="4 5">
    <name type="scientific">Emergomyces pasteurianus Ep9510</name>
    <dbReference type="NCBI Taxonomy" id="1447872"/>
    <lineage>
        <taxon>Eukaryota</taxon>
        <taxon>Fungi</taxon>
        <taxon>Dikarya</taxon>
        <taxon>Ascomycota</taxon>
        <taxon>Pezizomycotina</taxon>
        <taxon>Eurotiomycetes</taxon>
        <taxon>Eurotiomycetidae</taxon>
        <taxon>Onygenales</taxon>
        <taxon>Ajellomycetaceae</taxon>
        <taxon>Emergomyces</taxon>
    </lineage>
</organism>
<accession>A0A1J9Q293</accession>
<keyword evidence="2" id="KW-0175">Coiled coil</keyword>
<dbReference type="OrthoDB" id="5305647at2759"/>
<dbReference type="GO" id="GO:0008270">
    <property type="term" value="F:zinc ion binding"/>
    <property type="evidence" value="ECO:0007669"/>
    <property type="project" value="UniProtKB-KW"/>
</dbReference>
<evidence type="ECO:0000256" key="2">
    <source>
        <dbReference type="SAM" id="Coils"/>
    </source>
</evidence>
<dbReference type="AlphaFoldDB" id="A0A1J9Q293"/>